<keyword evidence="6" id="KW-0479">Metal-binding</keyword>
<keyword evidence="12" id="KW-0539">Nucleus</keyword>
<dbReference type="Proteomes" id="UP000299102">
    <property type="component" value="Unassembled WGS sequence"/>
</dbReference>
<feature type="compositionally biased region" description="Basic and acidic residues" evidence="14">
    <location>
        <begin position="535"/>
        <end position="550"/>
    </location>
</feature>
<dbReference type="GO" id="GO:0017108">
    <property type="term" value="F:5'-flap endonuclease activity"/>
    <property type="evidence" value="ECO:0007669"/>
    <property type="project" value="UniProtKB-ARBA"/>
</dbReference>
<evidence type="ECO:0000256" key="8">
    <source>
        <dbReference type="ARBA" id="ARBA00022763"/>
    </source>
</evidence>
<keyword evidence="18" id="KW-1185">Reference proteome</keyword>
<evidence type="ECO:0000256" key="6">
    <source>
        <dbReference type="ARBA" id="ARBA00022723"/>
    </source>
</evidence>
<evidence type="ECO:0000256" key="3">
    <source>
        <dbReference type="ARBA" id="ARBA00005283"/>
    </source>
</evidence>
<accession>A0A4C1U2V0</accession>
<dbReference type="CDD" id="cd09868">
    <property type="entry name" value="PIN_XPG_RAD2"/>
    <property type="match status" value="2"/>
</dbReference>
<feature type="compositionally biased region" description="Low complexity" evidence="14">
    <location>
        <begin position="310"/>
        <end position="325"/>
    </location>
</feature>
<dbReference type="PANTHER" id="PTHR16171:SF7">
    <property type="entry name" value="DNA REPAIR PROTEIN RAD2"/>
    <property type="match status" value="1"/>
</dbReference>
<evidence type="ECO:0000256" key="7">
    <source>
        <dbReference type="ARBA" id="ARBA00022759"/>
    </source>
</evidence>
<dbReference type="InterPro" id="IPR019974">
    <property type="entry name" value="XPG_CS"/>
</dbReference>
<comment type="similarity">
    <text evidence="3">Belongs to the XPG/RAD2 endonuclease family. XPG subfamily.</text>
</comment>
<dbReference type="Gene3D" id="1.10.150.20">
    <property type="entry name" value="5' to 3' exonuclease, C-terminal subdomain"/>
    <property type="match status" value="1"/>
</dbReference>
<evidence type="ECO:0000256" key="14">
    <source>
        <dbReference type="SAM" id="MobiDB-lite"/>
    </source>
</evidence>
<reference evidence="17 18" key="1">
    <citation type="journal article" date="2019" name="Commun. Biol.">
        <title>The bagworm genome reveals a unique fibroin gene that provides high tensile strength.</title>
        <authorList>
            <person name="Kono N."/>
            <person name="Nakamura H."/>
            <person name="Ohtoshi R."/>
            <person name="Tomita M."/>
            <person name="Numata K."/>
            <person name="Arakawa K."/>
        </authorList>
    </citation>
    <scope>NUCLEOTIDE SEQUENCE [LARGE SCALE GENOMIC DNA]</scope>
</reference>
<dbReference type="GO" id="GO:0006289">
    <property type="term" value="P:nucleotide-excision repair"/>
    <property type="evidence" value="ECO:0007669"/>
    <property type="project" value="InterPro"/>
</dbReference>
<dbReference type="Pfam" id="PF00752">
    <property type="entry name" value="XPG_N"/>
    <property type="match status" value="1"/>
</dbReference>
<dbReference type="Pfam" id="PF00867">
    <property type="entry name" value="XPG_I"/>
    <property type="match status" value="1"/>
</dbReference>
<dbReference type="PRINTS" id="PR00853">
    <property type="entry name" value="XPGRADSUPER"/>
</dbReference>
<dbReference type="GO" id="GO:0005634">
    <property type="term" value="C:nucleus"/>
    <property type="evidence" value="ECO:0007669"/>
    <property type="project" value="UniProtKB-SubCell"/>
</dbReference>
<dbReference type="SUPFAM" id="SSF88723">
    <property type="entry name" value="PIN domain-like"/>
    <property type="match status" value="1"/>
</dbReference>
<sequence length="1205" mass="137245">MGVTGLWRLIEPAGKPVPVESLENKVLAVDISIWLHQVVKGYQDAKGAPLPNAHLIGLFQRLCKLLYFRIKPVFVFDGAFPELKKETIAKRNSNKIKYNSESERLRREILLLLGKRTAISTLIGNDRSPTKVSKQTTSKSDDDMFKLPALPQKKEETESESEEDESSSSSIIDLHSVDIEAEEFKGMPLKDKYDLLIELKETRKMNSWGRLHELPKKSDNFSDFQMKRLLKRRKVQEVLEETEKEMGGNSLSLNELESLLNEEGITTEIQSLPSNRIASSDTTRFVLIKDVKQTLEDARKQQKAKENQISALNSTSSTSKSAVSNQTIHSTISDANKQDATEGVSNAPPKKDEFEEDLQRAIQMSLECINEENECLQQSITSNNASNLPTNEIADITINTAKHDPSKHIIDQCKKDFDKNLNEDVQISEILNEPNEDSFTTFKTQESANSTYTCDSEYSSSEEDVLTQPDMAAAKSYLMQYSDFTHKTVNKLVSSEIKYKTQTNKSKIEKILEDLEKEKTVIADTIDLDSSESISSERENKNIESPQDIDRYSERDVGVLDTSVEEHELFLEQTSVDRFSSSVAPIINPENESIKLKFNIDKEVENSKVEIKNIESEEDDDEFEDVPDAEIKNETKTVVELNLDMGEAPADDIFADIFENQMNQQLKQNYSNNESPIQTMNNIMNENVNSSKSLIANLVSKNQIKLDITEREESDLVTSKEIIESSPNVSEITNISDSDSKSITTAENSITSNDTPKSVMDEKLKEKLQDLADAMQIEEQDIIQEKSRLDRMGRNINEQMTKEVQELLQLFGIPYIVAPMEAEAQCAFLETVKLTDGTITDDSDIWLFGGRTVYKNFFNQQKHVKQFLAERIEKSFNLNREQLVLLALLVGSDYTTGIPGVGPVTAMEILASFPYSRKELQAKISEQSRYTTLLSGLLEFKRWVKSGKRTDNTNLKKKLRNVDVADEFPSIRVVQAYLEPNVEKSEESFTWGQPDMTILCDYAKSKFGWSQNKFEEIIKPVVKRMQDRKTQRTVYDYFKRKIEFQSLEEHMSKRVRAAVNKMDPDKLVNEDFDPNQKTASDKKRKTKKTKKKGLLESSDAAVNATTDNSTKEGKKNTAENIHNLVKIETISKTTDTSNIEIQIPKLNRHQEIIPQREKDMENILKNKLKAIELFRKSKIDKKTKRKRKIILPKEKAELSESSDSD</sequence>
<dbReference type="SMART" id="SM00485">
    <property type="entry name" value="XPGN"/>
    <property type="match status" value="1"/>
</dbReference>
<dbReference type="FunFam" id="1.10.150.20:FF:000030">
    <property type="entry name" value="Flap endonuclease GEN-like 1"/>
    <property type="match status" value="1"/>
</dbReference>
<feature type="domain" description="XPG-I" evidence="15">
    <location>
        <begin position="809"/>
        <end position="878"/>
    </location>
</feature>
<dbReference type="InterPro" id="IPR001044">
    <property type="entry name" value="XPG/Rad2_eukaryotes"/>
</dbReference>
<evidence type="ECO:0000256" key="4">
    <source>
        <dbReference type="ARBA" id="ARBA00022553"/>
    </source>
</evidence>
<keyword evidence="11" id="KW-0234">DNA repair</keyword>
<feature type="region of interest" description="Disordered" evidence="14">
    <location>
        <begin position="305"/>
        <end position="353"/>
    </location>
</feature>
<gene>
    <name evidence="17" type="primary">ercc5</name>
    <name evidence="17" type="ORF">EVAR_93694_1</name>
</gene>
<dbReference type="InterPro" id="IPR006086">
    <property type="entry name" value="XPG-I_dom"/>
</dbReference>
<dbReference type="GO" id="GO:0003697">
    <property type="term" value="F:single-stranded DNA binding"/>
    <property type="evidence" value="ECO:0007669"/>
    <property type="project" value="InterPro"/>
</dbReference>
<protein>
    <submittedName>
        <fullName evidence="17">DNA repair protein complementing XP-G cells homolog</fullName>
    </submittedName>
</protein>
<dbReference type="OrthoDB" id="31113at2759"/>
<feature type="region of interest" description="Disordered" evidence="14">
    <location>
        <begin position="1066"/>
        <end position="1117"/>
    </location>
</feature>
<dbReference type="PROSITE" id="PS00842">
    <property type="entry name" value="XPG_2"/>
    <property type="match status" value="1"/>
</dbReference>
<dbReference type="InterPro" id="IPR036279">
    <property type="entry name" value="5-3_exonuclease_C_sf"/>
</dbReference>
<comment type="similarity">
    <text evidence="13">Belongs to the XPG/RAD2 endonuclease family. GEN subfamily.</text>
</comment>
<feature type="region of interest" description="Disordered" evidence="14">
    <location>
        <begin position="530"/>
        <end position="550"/>
    </location>
</feature>
<evidence type="ECO:0000256" key="9">
    <source>
        <dbReference type="ARBA" id="ARBA00022801"/>
    </source>
</evidence>
<evidence type="ECO:0000313" key="18">
    <source>
        <dbReference type="Proteomes" id="UP000299102"/>
    </source>
</evidence>
<comment type="caution">
    <text evidence="17">The sequence shown here is derived from an EMBL/GenBank/DDBJ whole genome shotgun (WGS) entry which is preliminary data.</text>
</comment>
<evidence type="ECO:0000256" key="11">
    <source>
        <dbReference type="ARBA" id="ARBA00023204"/>
    </source>
</evidence>
<dbReference type="SMART" id="SM00484">
    <property type="entry name" value="XPGI"/>
    <property type="match status" value="1"/>
</dbReference>
<dbReference type="SUPFAM" id="SSF47807">
    <property type="entry name" value="5' to 3' exonuclease, C-terminal subdomain"/>
    <property type="match status" value="1"/>
</dbReference>
<dbReference type="CDD" id="cd09904">
    <property type="entry name" value="H3TH_XPG"/>
    <property type="match status" value="1"/>
</dbReference>
<evidence type="ECO:0000256" key="12">
    <source>
        <dbReference type="ARBA" id="ARBA00023242"/>
    </source>
</evidence>
<dbReference type="AlphaFoldDB" id="A0A4C1U2V0"/>
<dbReference type="InterPro" id="IPR006084">
    <property type="entry name" value="XPG/Rad2"/>
</dbReference>
<dbReference type="InterPro" id="IPR006085">
    <property type="entry name" value="XPG_DNA_repair_N"/>
</dbReference>
<comment type="subcellular location">
    <subcellularLocation>
        <location evidence="2">Nucleus</location>
    </subcellularLocation>
</comment>
<feature type="compositionally biased region" description="Acidic residues" evidence="14">
    <location>
        <begin position="157"/>
        <end position="166"/>
    </location>
</feature>
<evidence type="ECO:0000259" key="16">
    <source>
        <dbReference type="SMART" id="SM00485"/>
    </source>
</evidence>
<evidence type="ECO:0000256" key="1">
    <source>
        <dbReference type="ARBA" id="ARBA00001946"/>
    </source>
</evidence>
<evidence type="ECO:0000256" key="2">
    <source>
        <dbReference type="ARBA" id="ARBA00004123"/>
    </source>
</evidence>
<evidence type="ECO:0000259" key="15">
    <source>
        <dbReference type="SMART" id="SM00484"/>
    </source>
</evidence>
<evidence type="ECO:0000256" key="13">
    <source>
        <dbReference type="ARBA" id="ARBA00038112"/>
    </source>
</evidence>
<proteinExistence type="inferred from homology"/>
<dbReference type="Gene3D" id="3.40.50.1010">
    <property type="entry name" value="5'-nuclease"/>
    <property type="match status" value="2"/>
</dbReference>
<dbReference type="InterPro" id="IPR008918">
    <property type="entry name" value="HhH2"/>
</dbReference>
<evidence type="ECO:0000256" key="10">
    <source>
        <dbReference type="ARBA" id="ARBA00022842"/>
    </source>
</evidence>
<feature type="region of interest" description="Disordered" evidence="14">
    <location>
        <begin position="124"/>
        <end position="171"/>
    </location>
</feature>
<dbReference type="InterPro" id="IPR003903">
    <property type="entry name" value="UIM_dom"/>
</dbReference>
<organism evidence="17 18">
    <name type="scientific">Eumeta variegata</name>
    <name type="common">Bagworm moth</name>
    <name type="synonym">Eumeta japonica</name>
    <dbReference type="NCBI Taxonomy" id="151549"/>
    <lineage>
        <taxon>Eukaryota</taxon>
        <taxon>Metazoa</taxon>
        <taxon>Ecdysozoa</taxon>
        <taxon>Arthropoda</taxon>
        <taxon>Hexapoda</taxon>
        <taxon>Insecta</taxon>
        <taxon>Pterygota</taxon>
        <taxon>Neoptera</taxon>
        <taxon>Endopterygota</taxon>
        <taxon>Lepidoptera</taxon>
        <taxon>Glossata</taxon>
        <taxon>Ditrysia</taxon>
        <taxon>Tineoidea</taxon>
        <taxon>Psychidae</taxon>
        <taxon>Oiketicinae</taxon>
        <taxon>Eumeta</taxon>
    </lineage>
</organism>
<dbReference type="PRINTS" id="PR00066">
    <property type="entry name" value="XRODRMPGMNTG"/>
</dbReference>
<keyword evidence="4" id="KW-0597">Phosphoprotein</keyword>
<keyword evidence="5" id="KW-0540">Nuclease</keyword>
<evidence type="ECO:0000313" key="17">
    <source>
        <dbReference type="EMBL" id="GBP20580.1"/>
    </source>
</evidence>
<evidence type="ECO:0000256" key="5">
    <source>
        <dbReference type="ARBA" id="ARBA00022722"/>
    </source>
</evidence>
<dbReference type="STRING" id="151549.A0A4C1U2V0"/>
<keyword evidence="7" id="KW-0255">Endonuclease</keyword>
<dbReference type="GO" id="GO:0000400">
    <property type="term" value="F:four-way junction DNA binding"/>
    <property type="evidence" value="ECO:0007669"/>
    <property type="project" value="UniProtKB-ARBA"/>
</dbReference>
<feature type="compositionally biased region" description="Basic residues" evidence="14">
    <location>
        <begin position="1082"/>
        <end position="1092"/>
    </location>
</feature>
<keyword evidence="10" id="KW-0460">Magnesium</keyword>
<keyword evidence="8" id="KW-0227">DNA damage</keyword>
<dbReference type="SMART" id="SM00279">
    <property type="entry name" value="HhH2"/>
    <property type="match status" value="1"/>
</dbReference>
<feature type="compositionally biased region" description="Polar residues" evidence="14">
    <location>
        <begin position="326"/>
        <end position="335"/>
    </location>
</feature>
<dbReference type="PROSITE" id="PS00841">
    <property type="entry name" value="XPG_1"/>
    <property type="match status" value="1"/>
</dbReference>
<feature type="domain" description="XPG N-terminal" evidence="16">
    <location>
        <begin position="1"/>
        <end position="98"/>
    </location>
</feature>
<comment type="cofactor">
    <cofactor evidence="1">
        <name>Mg(2+)</name>
        <dbReference type="ChEBI" id="CHEBI:18420"/>
    </cofactor>
</comment>
<dbReference type="GO" id="GO:0046872">
    <property type="term" value="F:metal ion binding"/>
    <property type="evidence" value="ECO:0007669"/>
    <property type="project" value="UniProtKB-KW"/>
</dbReference>
<dbReference type="PROSITE" id="PS50330">
    <property type="entry name" value="UIM"/>
    <property type="match status" value="1"/>
</dbReference>
<dbReference type="GO" id="GO:0008821">
    <property type="term" value="F:crossover junction DNA endonuclease activity"/>
    <property type="evidence" value="ECO:0007669"/>
    <property type="project" value="UniProtKB-ARBA"/>
</dbReference>
<keyword evidence="9" id="KW-0378">Hydrolase</keyword>
<dbReference type="InterPro" id="IPR029060">
    <property type="entry name" value="PIN-like_dom_sf"/>
</dbReference>
<name>A0A4C1U2V0_EUMVA</name>
<dbReference type="PANTHER" id="PTHR16171">
    <property type="entry name" value="DNA REPAIR PROTEIN COMPLEMENTING XP-G CELLS-RELATED"/>
    <property type="match status" value="1"/>
</dbReference>
<dbReference type="EMBL" id="BGZK01000120">
    <property type="protein sequence ID" value="GBP20580.1"/>
    <property type="molecule type" value="Genomic_DNA"/>
</dbReference>